<gene>
    <name evidence="1" type="ORF">ACFQY0_21150</name>
</gene>
<evidence type="ECO:0000313" key="1">
    <source>
        <dbReference type="EMBL" id="MFC7339706.1"/>
    </source>
</evidence>
<organism evidence="1 2">
    <name type="scientific">Haloferula chungangensis</name>
    <dbReference type="NCBI Taxonomy" id="1048331"/>
    <lineage>
        <taxon>Bacteria</taxon>
        <taxon>Pseudomonadati</taxon>
        <taxon>Verrucomicrobiota</taxon>
        <taxon>Verrucomicrobiia</taxon>
        <taxon>Verrucomicrobiales</taxon>
        <taxon>Verrucomicrobiaceae</taxon>
        <taxon>Haloferula</taxon>
    </lineage>
</organism>
<dbReference type="Proteomes" id="UP001596472">
    <property type="component" value="Unassembled WGS sequence"/>
</dbReference>
<name>A0ABW2LB76_9BACT</name>
<protein>
    <submittedName>
        <fullName evidence="1">Uncharacterized protein</fullName>
    </submittedName>
</protein>
<evidence type="ECO:0000313" key="2">
    <source>
        <dbReference type="Proteomes" id="UP001596472"/>
    </source>
</evidence>
<comment type="caution">
    <text evidence="1">The sequence shown here is derived from an EMBL/GenBank/DDBJ whole genome shotgun (WGS) entry which is preliminary data.</text>
</comment>
<accession>A0ABW2LB76</accession>
<keyword evidence="2" id="KW-1185">Reference proteome</keyword>
<reference evidence="2" key="1">
    <citation type="journal article" date="2019" name="Int. J. Syst. Evol. Microbiol.">
        <title>The Global Catalogue of Microorganisms (GCM) 10K type strain sequencing project: providing services to taxonomists for standard genome sequencing and annotation.</title>
        <authorList>
            <consortium name="The Broad Institute Genomics Platform"/>
            <consortium name="The Broad Institute Genome Sequencing Center for Infectious Disease"/>
            <person name="Wu L."/>
            <person name="Ma J."/>
        </authorList>
    </citation>
    <scope>NUCLEOTIDE SEQUENCE [LARGE SCALE GENOMIC DNA]</scope>
    <source>
        <strain evidence="2">CGMCC 4.1467</strain>
    </source>
</reference>
<sequence>MDSTFNEEGRTSPYLMISANFEFSNRVQVEFHDGSDYAGDWLRRVDLWRTRVLAGSRGGYDFDISFDLSDDAFAELREYLKILLREDCFREQ</sequence>
<dbReference type="EMBL" id="JBHTBS010000050">
    <property type="protein sequence ID" value="MFC7339706.1"/>
    <property type="molecule type" value="Genomic_DNA"/>
</dbReference>
<proteinExistence type="predicted"/>